<dbReference type="EMBL" id="SZQL01000006">
    <property type="protein sequence ID" value="TKK68992.1"/>
    <property type="molecule type" value="Genomic_DNA"/>
</dbReference>
<feature type="transmembrane region" description="Helical" evidence="1">
    <location>
        <begin position="12"/>
        <end position="29"/>
    </location>
</feature>
<dbReference type="AlphaFoldDB" id="A0A4U3L2B7"/>
<dbReference type="Gene3D" id="3.40.50.1820">
    <property type="entry name" value="alpha/beta hydrolase"/>
    <property type="match status" value="1"/>
</dbReference>
<keyword evidence="1" id="KW-1133">Transmembrane helix</keyword>
<evidence type="ECO:0000256" key="1">
    <source>
        <dbReference type="SAM" id="Phobius"/>
    </source>
</evidence>
<keyword evidence="1" id="KW-0472">Membrane</keyword>
<dbReference type="GO" id="GO:0016787">
    <property type="term" value="F:hydrolase activity"/>
    <property type="evidence" value="ECO:0007669"/>
    <property type="project" value="UniProtKB-KW"/>
</dbReference>
<feature type="domain" description="Alpha/beta hydrolase fold-5" evidence="2">
    <location>
        <begin position="67"/>
        <end position="228"/>
    </location>
</feature>
<dbReference type="InterPro" id="IPR029059">
    <property type="entry name" value="AB_hydrolase_5"/>
</dbReference>
<keyword evidence="3" id="KW-0378">Hydrolase</keyword>
<evidence type="ECO:0000313" key="3">
    <source>
        <dbReference type="EMBL" id="TKK68992.1"/>
    </source>
</evidence>
<dbReference type="OrthoDB" id="59888at2"/>
<dbReference type="RefSeq" id="WP_137261611.1">
    <property type="nucleotide sequence ID" value="NZ_SZQL01000006.1"/>
</dbReference>
<evidence type="ECO:0000313" key="4">
    <source>
        <dbReference type="Proteomes" id="UP000305848"/>
    </source>
</evidence>
<name>A0A4U3L2B7_9BACT</name>
<organism evidence="3 4">
    <name type="scientific">Ilyomonas limi</name>
    <dbReference type="NCBI Taxonomy" id="2575867"/>
    <lineage>
        <taxon>Bacteria</taxon>
        <taxon>Pseudomonadati</taxon>
        <taxon>Bacteroidota</taxon>
        <taxon>Chitinophagia</taxon>
        <taxon>Chitinophagales</taxon>
        <taxon>Chitinophagaceae</taxon>
        <taxon>Ilyomonas</taxon>
    </lineage>
</organism>
<evidence type="ECO:0000259" key="2">
    <source>
        <dbReference type="Pfam" id="PF12695"/>
    </source>
</evidence>
<dbReference type="SUPFAM" id="SSF53474">
    <property type="entry name" value="alpha/beta-Hydrolases"/>
    <property type="match status" value="1"/>
</dbReference>
<dbReference type="Pfam" id="PF12695">
    <property type="entry name" value="Abhydrolase_5"/>
    <property type="match status" value="1"/>
</dbReference>
<gene>
    <name evidence="3" type="ORF">FC093_09885</name>
</gene>
<keyword evidence="4" id="KW-1185">Reference proteome</keyword>
<dbReference type="InterPro" id="IPR029058">
    <property type="entry name" value="AB_hydrolase_fold"/>
</dbReference>
<accession>A0A4U3L2B7</accession>
<protein>
    <submittedName>
        <fullName evidence="3">Alpha/beta hydrolase</fullName>
    </submittedName>
</protein>
<comment type="caution">
    <text evidence="3">The sequence shown here is derived from an EMBL/GenBank/DDBJ whole genome shotgun (WGS) entry which is preliminary data.</text>
</comment>
<keyword evidence="1" id="KW-0812">Transmembrane</keyword>
<dbReference type="Proteomes" id="UP000305848">
    <property type="component" value="Unassembled WGS sequence"/>
</dbReference>
<sequence length="246" mass="28063">MKRWSKRKIFKTIWFSLVIVFFVWNWTTFQSRNLPRDTFENAELVTVTQSDDFITFQSDTAKNGINVIFFQGGLTDPKAYAPLCRQLAENGFTCYLMKMDWRLPQYDYKKTLELFNLDSGSYVVGGHSQGGKMAAQIVYENPALFKGLFLLGTSHPRDIDLSTFTIPTIKIYAEKDGLASVPEVMENKSKLPQNSKLILIKGGNHSQFGYLGKLLMDNSADISLEEQQKQTVEDIIEFLNEIKNGI</sequence>
<proteinExistence type="predicted"/>
<reference evidence="3 4" key="1">
    <citation type="submission" date="2019-05" db="EMBL/GenBank/DDBJ databases">
        <title>Panacibacter sp. strain 17mud1-8 Genome sequencing and assembly.</title>
        <authorList>
            <person name="Chhetri G."/>
        </authorList>
    </citation>
    <scope>NUCLEOTIDE SEQUENCE [LARGE SCALE GENOMIC DNA]</scope>
    <source>
        <strain evidence="3 4">17mud1-8</strain>
    </source>
</reference>